<dbReference type="Gene3D" id="3.40.50.150">
    <property type="entry name" value="Vaccinia Virus protein VP39"/>
    <property type="match status" value="1"/>
</dbReference>
<dbReference type="AlphaFoldDB" id="B1ZZS3"/>
<dbReference type="SUPFAM" id="SSF53335">
    <property type="entry name" value="S-adenosyl-L-methionine-dependent methyltransferases"/>
    <property type="match status" value="1"/>
</dbReference>
<dbReference type="InterPro" id="IPR029044">
    <property type="entry name" value="Nucleotide-diphossugar_trans"/>
</dbReference>
<dbReference type="CDD" id="cd02440">
    <property type="entry name" value="AdoMet_MTases"/>
    <property type="match status" value="1"/>
</dbReference>
<name>B1ZZS3_OPITP</name>
<dbReference type="Gene3D" id="3.90.550.10">
    <property type="entry name" value="Spore Coat Polysaccharide Biosynthesis Protein SpsA, Chain A"/>
    <property type="match status" value="1"/>
</dbReference>
<sequence>MSTDLAGHFDRVSQHDGKARRVQAGFHRQIAEQLARLIPPGSCVLEAGCGRGDLLRKLKPSRGLGIDISGKMLERARELDPYGECEYRQGEATTFQPDGTFDYIVMDYLVGYLPDVQACFENLRRAALARTRLCLTSVNNVWTPALTAGQWVGAVTRQPPSNWLSTKDLINLLELTGWEVVHASTELLLPFRVPVLSGFFNRFLVRLPALRHLGSSVYLVARPRGMAVAPQLSCSVIVPARNEAGNIRAALERIPVMGAATEVIFVEGHSRDDTWGTIQREIAAYQGPLRVRALQQPGRGKWDAVRTGFAAATGDVLVIQDADLTAPPEDLPKFFAAISSGAAEFANGSRLVYPMEQQAMRFLNLVGNKFFALSLSYVLGQPIKDSLCGTKMVLRSDYERIFRRIEGLGDFDPFGDFNLLFGAALLKLRIRDIPVRYKDRTYGQTNISRFRHGWLLLKMTAFGLLKIKFSRA</sequence>
<dbReference type="InterPro" id="IPR001173">
    <property type="entry name" value="Glyco_trans_2-like"/>
</dbReference>
<keyword evidence="3" id="KW-1185">Reference proteome</keyword>
<dbReference type="eggNOG" id="COG0463">
    <property type="taxonomic scope" value="Bacteria"/>
</dbReference>
<evidence type="ECO:0000259" key="1">
    <source>
        <dbReference type="Pfam" id="PF00535"/>
    </source>
</evidence>
<dbReference type="OrthoDB" id="9806525at2"/>
<protein>
    <submittedName>
        <fullName evidence="2">Glycosyl transferase family 2</fullName>
    </submittedName>
</protein>
<dbReference type="SUPFAM" id="SSF53448">
    <property type="entry name" value="Nucleotide-diphospho-sugar transferases"/>
    <property type="match status" value="1"/>
</dbReference>
<dbReference type="eggNOG" id="COG2226">
    <property type="taxonomic scope" value="Bacteria"/>
</dbReference>
<dbReference type="CAZy" id="GT2">
    <property type="family name" value="Glycosyltransferase Family 2"/>
</dbReference>
<evidence type="ECO:0000313" key="2">
    <source>
        <dbReference type="EMBL" id="ACB77259.1"/>
    </source>
</evidence>
<gene>
    <name evidence="2" type="ordered locus">Oter_3985</name>
</gene>
<dbReference type="InterPro" id="IPR029063">
    <property type="entry name" value="SAM-dependent_MTases_sf"/>
</dbReference>
<proteinExistence type="predicted"/>
<evidence type="ECO:0000313" key="3">
    <source>
        <dbReference type="Proteomes" id="UP000007013"/>
    </source>
</evidence>
<dbReference type="PANTHER" id="PTHR48090">
    <property type="entry name" value="UNDECAPRENYL-PHOSPHATE 4-DEOXY-4-FORMAMIDO-L-ARABINOSE TRANSFERASE-RELATED"/>
    <property type="match status" value="1"/>
</dbReference>
<dbReference type="PANTHER" id="PTHR48090:SF7">
    <property type="entry name" value="RFBJ PROTEIN"/>
    <property type="match status" value="1"/>
</dbReference>
<dbReference type="RefSeq" id="WP_012376787.1">
    <property type="nucleotide sequence ID" value="NC_010571.1"/>
</dbReference>
<dbReference type="STRING" id="452637.Oter_3985"/>
<dbReference type="EMBL" id="CP001032">
    <property type="protein sequence ID" value="ACB77259.1"/>
    <property type="molecule type" value="Genomic_DNA"/>
</dbReference>
<reference evidence="2 3" key="1">
    <citation type="journal article" date="2011" name="J. Bacteriol.">
        <title>Genome sequence of the verrucomicrobium Opitutus terrae PB90-1, an abundant inhabitant of rice paddy soil ecosystems.</title>
        <authorList>
            <person name="van Passel M.W."/>
            <person name="Kant R."/>
            <person name="Palva A."/>
            <person name="Copeland A."/>
            <person name="Lucas S."/>
            <person name="Lapidus A."/>
            <person name="Glavina del Rio T."/>
            <person name="Pitluck S."/>
            <person name="Goltsman E."/>
            <person name="Clum A."/>
            <person name="Sun H."/>
            <person name="Schmutz J."/>
            <person name="Larimer F.W."/>
            <person name="Land M.L."/>
            <person name="Hauser L."/>
            <person name="Kyrpides N."/>
            <person name="Mikhailova N."/>
            <person name="Richardson P.P."/>
            <person name="Janssen P.H."/>
            <person name="de Vos W.M."/>
            <person name="Smidt H."/>
        </authorList>
    </citation>
    <scope>NUCLEOTIDE SEQUENCE [LARGE SCALE GENOMIC DNA]</scope>
    <source>
        <strain evidence="3">DSM 11246 / JCM 15787 / PB90-1</strain>
    </source>
</reference>
<keyword evidence="2" id="KW-0808">Transferase</keyword>
<dbReference type="CDD" id="cd04179">
    <property type="entry name" value="DPM_DPG-synthase_like"/>
    <property type="match status" value="1"/>
</dbReference>
<dbReference type="Pfam" id="PF13489">
    <property type="entry name" value="Methyltransf_23"/>
    <property type="match status" value="1"/>
</dbReference>
<dbReference type="InterPro" id="IPR050256">
    <property type="entry name" value="Glycosyltransferase_2"/>
</dbReference>
<feature type="domain" description="Glycosyltransferase 2-like" evidence="1">
    <location>
        <begin position="235"/>
        <end position="402"/>
    </location>
</feature>
<dbReference type="Pfam" id="PF00535">
    <property type="entry name" value="Glycos_transf_2"/>
    <property type="match status" value="1"/>
</dbReference>
<dbReference type="GO" id="GO:0016740">
    <property type="term" value="F:transferase activity"/>
    <property type="evidence" value="ECO:0007669"/>
    <property type="project" value="UniProtKB-KW"/>
</dbReference>
<dbReference type="Proteomes" id="UP000007013">
    <property type="component" value="Chromosome"/>
</dbReference>
<dbReference type="KEGG" id="ote:Oter_3985"/>
<dbReference type="HOGENOM" id="CLU_043808_0_0_0"/>
<accession>B1ZZS3</accession>
<organism evidence="2 3">
    <name type="scientific">Opitutus terrae (strain DSM 11246 / JCM 15787 / PB90-1)</name>
    <dbReference type="NCBI Taxonomy" id="452637"/>
    <lineage>
        <taxon>Bacteria</taxon>
        <taxon>Pseudomonadati</taxon>
        <taxon>Verrucomicrobiota</taxon>
        <taxon>Opitutia</taxon>
        <taxon>Opitutales</taxon>
        <taxon>Opitutaceae</taxon>
        <taxon>Opitutus</taxon>
    </lineage>
</organism>